<dbReference type="InterPro" id="IPR044210">
    <property type="entry name" value="Tfc3-like"/>
</dbReference>
<feature type="region of interest" description="Disordered" evidence="6">
    <location>
        <begin position="652"/>
        <end position="691"/>
    </location>
</feature>
<dbReference type="InterPro" id="IPR056428">
    <property type="entry name" value="WH_GTF3C1"/>
</dbReference>
<dbReference type="GO" id="GO:0042791">
    <property type="term" value="P:5S class rRNA transcription by RNA polymerase III"/>
    <property type="evidence" value="ECO:0007669"/>
    <property type="project" value="TreeGrafter"/>
</dbReference>
<keyword evidence="2" id="KW-0597">Phosphoprotein</keyword>
<feature type="compositionally biased region" description="Basic residues" evidence="6">
    <location>
        <begin position="1061"/>
        <end position="1089"/>
    </location>
</feature>
<feature type="compositionally biased region" description="Basic and acidic residues" evidence="6">
    <location>
        <begin position="1676"/>
        <end position="1706"/>
    </location>
</feature>
<dbReference type="GO" id="GO:0005634">
    <property type="term" value="C:nucleus"/>
    <property type="evidence" value="ECO:0007669"/>
    <property type="project" value="UniProtKB-SubCell"/>
</dbReference>
<feature type="region of interest" description="Disordered" evidence="6">
    <location>
        <begin position="344"/>
        <end position="364"/>
    </location>
</feature>
<evidence type="ECO:0000256" key="1">
    <source>
        <dbReference type="ARBA" id="ARBA00004123"/>
    </source>
</evidence>
<evidence type="ECO:0000256" key="2">
    <source>
        <dbReference type="ARBA" id="ARBA00022553"/>
    </source>
</evidence>
<dbReference type="Pfam" id="PF23704">
    <property type="entry name" value="WHD_GTF3C1_N"/>
    <property type="match status" value="1"/>
</dbReference>
<dbReference type="CDD" id="cd16169">
    <property type="entry name" value="Tau138_eWH"/>
    <property type="match status" value="1"/>
</dbReference>
<dbReference type="PANTHER" id="PTHR15180:SF1">
    <property type="entry name" value="GENERAL TRANSCRIPTION FACTOR 3C POLYPEPTIDE 1"/>
    <property type="match status" value="1"/>
</dbReference>
<feature type="region of interest" description="Disordered" evidence="6">
    <location>
        <begin position="745"/>
        <end position="790"/>
    </location>
</feature>
<feature type="compositionally biased region" description="Polar residues" evidence="6">
    <location>
        <begin position="780"/>
        <end position="790"/>
    </location>
</feature>
<name>A0A7N6B3P0_ANATE</name>
<feature type="domain" description="B-block binding subunit of TFIIIC" evidence="7">
    <location>
        <begin position="175"/>
        <end position="250"/>
    </location>
</feature>
<evidence type="ECO:0000313" key="10">
    <source>
        <dbReference type="Ensembl" id="ENSATEP00000056692.1"/>
    </source>
</evidence>
<evidence type="ECO:0000256" key="6">
    <source>
        <dbReference type="SAM" id="MobiDB-lite"/>
    </source>
</evidence>
<dbReference type="GO" id="GO:0000127">
    <property type="term" value="C:transcription factor TFIIIC complex"/>
    <property type="evidence" value="ECO:0007669"/>
    <property type="project" value="InterPro"/>
</dbReference>
<evidence type="ECO:0000256" key="4">
    <source>
        <dbReference type="ARBA" id="ARBA00023163"/>
    </source>
</evidence>
<proteinExistence type="predicted"/>
<feature type="region of interest" description="Disordered" evidence="6">
    <location>
        <begin position="1056"/>
        <end position="1095"/>
    </location>
</feature>
<dbReference type="InParanoid" id="A0A7N6B3P0"/>
<evidence type="ECO:0000256" key="5">
    <source>
        <dbReference type="ARBA" id="ARBA00023242"/>
    </source>
</evidence>
<dbReference type="InterPro" id="IPR056467">
    <property type="entry name" value="eWH_GTF3C1"/>
</dbReference>
<evidence type="ECO:0000259" key="7">
    <source>
        <dbReference type="Pfam" id="PF04182"/>
    </source>
</evidence>
<feature type="domain" description="GTF3C1 extended winged-helix" evidence="9">
    <location>
        <begin position="536"/>
        <end position="644"/>
    </location>
</feature>
<feature type="compositionally biased region" description="Acidic residues" evidence="6">
    <location>
        <begin position="347"/>
        <end position="360"/>
    </location>
</feature>
<reference evidence="10" key="2">
    <citation type="submission" date="2025-08" db="UniProtKB">
        <authorList>
            <consortium name="Ensembl"/>
        </authorList>
    </citation>
    <scope>IDENTIFICATION</scope>
</reference>
<protein>
    <recommendedName>
        <fullName evidence="12">General transcription factor IIIC subunit 1</fullName>
    </recommendedName>
</protein>
<keyword evidence="3" id="KW-0238">DNA-binding</keyword>
<keyword evidence="11" id="KW-1185">Reference proteome</keyword>
<accession>A0A7N6B3P0</accession>
<dbReference type="GO" id="GO:0006384">
    <property type="term" value="P:transcription initiation at RNA polymerase III promoter"/>
    <property type="evidence" value="ECO:0007669"/>
    <property type="project" value="InterPro"/>
</dbReference>
<comment type="subcellular location">
    <subcellularLocation>
        <location evidence="1">Nucleus</location>
    </subcellularLocation>
</comment>
<feature type="region of interest" description="Disordered" evidence="6">
    <location>
        <begin position="1676"/>
        <end position="1718"/>
    </location>
</feature>
<dbReference type="InterPro" id="IPR007309">
    <property type="entry name" value="TFIIIC_Bblock-bd"/>
</dbReference>
<feature type="compositionally biased region" description="Basic and acidic residues" evidence="6">
    <location>
        <begin position="652"/>
        <end position="665"/>
    </location>
</feature>
<organism evidence="10 11">
    <name type="scientific">Anabas testudineus</name>
    <name type="common">Climbing perch</name>
    <name type="synonym">Anthias testudineus</name>
    <dbReference type="NCBI Taxonomy" id="64144"/>
    <lineage>
        <taxon>Eukaryota</taxon>
        <taxon>Metazoa</taxon>
        <taxon>Chordata</taxon>
        <taxon>Craniata</taxon>
        <taxon>Vertebrata</taxon>
        <taxon>Euteleostomi</taxon>
        <taxon>Actinopterygii</taxon>
        <taxon>Neopterygii</taxon>
        <taxon>Teleostei</taxon>
        <taxon>Neoteleostei</taxon>
        <taxon>Acanthomorphata</taxon>
        <taxon>Anabantaria</taxon>
        <taxon>Anabantiformes</taxon>
        <taxon>Anabantoidei</taxon>
        <taxon>Anabantidae</taxon>
        <taxon>Anabas</taxon>
    </lineage>
</organism>
<reference evidence="10" key="3">
    <citation type="submission" date="2025-09" db="UniProtKB">
        <authorList>
            <consortium name="Ensembl"/>
        </authorList>
    </citation>
    <scope>IDENTIFICATION</scope>
</reference>
<evidence type="ECO:0000259" key="8">
    <source>
        <dbReference type="Pfam" id="PF23704"/>
    </source>
</evidence>
<evidence type="ECO:0000313" key="11">
    <source>
        <dbReference type="Proteomes" id="UP000265040"/>
    </source>
</evidence>
<gene>
    <name evidence="10" type="primary">GTF3C1</name>
</gene>
<dbReference type="Proteomes" id="UP000265040">
    <property type="component" value="Chromosome 1"/>
</dbReference>
<feature type="compositionally biased region" description="Low complexity" evidence="6">
    <location>
        <begin position="442"/>
        <end position="461"/>
    </location>
</feature>
<evidence type="ECO:0008006" key="12">
    <source>
        <dbReference type="Google" id="ProtNLM"/>
    </source>
</evidence>
<dbReference type="Pfam" id="PF04182">
    <property type="entry name" value="B-block_TFIIIC"/>
    <property type="match status" value="1"/>
</dbReference>
<feature type="region of interest" description="Disordered" evidence="6">
    <location>
        <begin position="442"/>
        <end position="512"/>
    </location>
</feature>
<feature type="compositionally biased region" description="Basic and acidic residues" evidence="6">
    <location>
        <begin position="758"/>
        <end position="779"/>
    </location>
</feature>
<dbReference type="PANTHER" id="PTHR15180">
    <property type="entry name" value="GENERAL TRANSCRIPTION FACTOR 3C POLYPEPTIDE 1"/>
    <property type="match status" value="1"/>
</dbReference>
<dbReference type="GO" id="GO:0003677">
    <property type="term" value="F:DNA binding"/>
    <property type="evidence" value="ECO:0007669"/>
    <property type="project" value="UniProtKB-KW"/>
</dbReference>
<dbReference type="Pfam" id="PF24101">
    <property type="entry name" value="WHD_GTF3C1"/>
    <property type="match status" value="1"/>
</dbReference>
<keyword evidence="4" id="KW-0804">Transcription</keyword>
<dbReference type="InterPro" id="IPR035625">
    <property type="entry name" value="Tfc3-like_eWH"/>
</dbReference>
<sequence>MDALSIVTDEVALEGLDGITIFSLWKRLEDRKPKFPLTLDECTKEFIWKSLVSNSDLTFYELPQEREDVVLFDRYKDIDPDTGIETTQAFSDARKDIYPVQVILENKDGIQGSCSLFSERKDITKHVRSKSLTVLVSLEEALERYGRKLVVVASQSLRFRALIGNESDPDLKLSDDSYCLLERVGRARWQGELQSDLHGCSFKTDARKLHYIRKSLVKHGLISMQSHVTRLKSGQQQQHSILLQLKRFHIFRRSKYDILMESVSNILKELPGHLSTLASLKEQLNVNDCTFKRLLNYMRSAKLLQFCQYPLEDLDPTAGPCINRNGRKVRVRCLKLLKQYTRKGVADDDDDDDDDDDEDNVLSCGTKGIPRTGIGFRMNIGKLESRMICRTLEREELIKGFMEDEGRQRTTKYIGHKCVGVSDHLQLFAKEQERNKLLYSSAAQASDAAPATPKSASTSKSAARKNTKKSAAKKKSGREEDKDAEEVPQMCNADDDGLDGKGGNTMGKSRARIKITGGRSSLTYVQTSKKSLERSHETYRLLRRKNLIVEAVRNFKIIEGLFQLQKMINDEEKQDGISSKCCRKTILRLVNSLSRQGLLKIFTTTVIVDGITKKVEMVAHPSVQRNDELVNRVIEQVRFRISSSYSAVRLQQAEEKAREQAKDSEEMSTGSPKAQKSKTDKKRANPKDDEKFKPTTGLIFIQLKSLIFKGLGKTFGFQPKMYRLRVVHTFLYYLIYDHPLRDNNTDSGSTSETPADLHSSDPDTKHPHTHGKQDPKDTQSSENAASGSVEQQTVNATLSNVDSWKKFIPPVRVHKEYGSGWAMVGDLVLCLPLSIFVQVIQVNYKVDELEEYLSDPVKQHYLVSALPSRMRRQLLFKRKYLFLFHENLQKLVYMGLLQFGPVEKFKEKDQVFLYLKRKATIVDTTNAEPHYWLVTESPDKPFERRQYTFNTTEDVEKYWFDLMCVCLNTPLGTQTPTLKQNPSQFYLLSLYKHRGSAEVCDDGSIPGDGKGAAGLHSEFFAHLKRNWLWTNHLLYFGLMCFNALCDQVAVESASRNERVVGGKRQKRKRSKKEVTKVQRKKKKGPKKRTPAHDEADHKALKMMTRQRVYWSIQEDSLMMLCCAASYLLNRKLKRPFVPHCVVRDLLHAEFEISVDKTSLSVGRRSRHILKNPQTLLNYRICLAEVYQDKSLMRILEEKKPDCAEAFSEYVRLLRLKFSSVVNTHDVVIPDTKQELFSQFKVSAIDSGKWVSCKDVLNCADDIHAIVLHNLIQSTLAMTNSQMKSSRSFQTFHMYSKYNQEVLCQVFIECRKRGLVNRRRVCQPFGPKKNRALPILPMSYQLSQSYYRCFSWRFPHSLCTDSFQFLRNLINNGTRDDRSVTDPPDVQDMLQVSLDSPGGACLVCLSLMSLGLLSVYISIPRQMVVVDSNLVDKDVAKSMATLEEEDDDCYEGDECDGRKKMEVKAHQASHTKYLMMRGYCCPGIVKVRNLSTSDNIVVEPCMMRLQLRNTPAHNMFSSPPLDLTKTGPSLLPSILTYFISSSFSPPNVEECDKHLIEQRGYTPQDIEACALLRGILDEAGENGLDIHDLYKAYTHLKKPQSGCSRSLQQYMKDLQEEGQMIKVGSLGERWVLIQHSEPWLLTVNSKQRPQSHFKSDELPFLENQHNIPFMRKRCRRGVREETEEPPAKKLAVDRQESEDREDLDRSVGDNTTDTTTEDKLQKEDNVSFISRPWRLVDGKLNRQVCKGMLEAVLYHIMSRPGLTQQALVEHYKDVLQPMVVLDLVQALTDMGCVTKKTLVKCPKPSLFSRSVNQTRSETEVRIEEPDTVFYEPTISCCLRLGQLLPKERHWNYCVP</sequence>
<evidence type="ECO:0000259" key="9">
    <source>
        <dbReference type="Pfam" id="PF24101"/>
    </source>
</evidence>
<evidence type="ECO:0000256" key="3">
    <source>
        <dbReference type="ARBA" id="ARBA00023125"/>
    </source>
</evidence>
<dbReference type="Ensembl" id="ENSATET00000045656.2">
    <property type="protein sequence ID" value="ENSATEP00000056692.1"/>
    <property type="gene ID" value="ENSATEG00000004787.3"/>
</dbReference>
<dbReference type="GeneTree" id="ENSGT00390000008664"/>
<reference evidence="10" key="1">
    <citation type="submission" date="2021-04" db="EMBL/GenBank/DDBJ databases">
        <authorList>
            <consortium name="Wellcome Sanger Institute Data Sharing"/>
        </authorList>
    </citation>
    <scope>NUCLEOTIDE SEQUENCE [LARGE SCALE GENOMIC DNA]</scope>
</reference>
<feature type="domain" description="General transcription factor 3C polypeptide 1 winged-helix" evidence="8">
    <location>
        <begin position="1"/>
        <end position="61"/>
    </location>
</feature>
<feature type="compositionally biased region" description="Basic and acidic residues" evidence="6">
    <location>
        <begin position="682"/>
        <end position="691"/>
    </location>
</feature>
<feature type="compositionally biased region" description="Basic residues" evidence="6">
    <location>
        <begin position="462"/>
        <end position="476"/>
    </location>
</feature>
<keyword evidence="5" id="KW-0539">Nucleus</keyword>